<evidence type="ECO:0000313" key="4">
    <source>
        <dbReference type="Proteomes" id="UP000571183"/>
    </source>
</evidence>
<evidence type="ECO:0008006" key="5">
    <source>
        <dbReference type="Google" id="ProtNLM"/>
    </source>
</evidence>
<dbReference type="AlphaFoldDB" id="A0A840DMS7"/>
<name>A0A840DMS7_9MICO</name>
<dbReference type="Proteomes" id="UP000571183">
    <property type="component" value="Unassembled WGS sequence"/>
</dbReference>
<feature type="region of interest" description="Disordered" evidence="1">
    <location>
        <begin position="352"/>
        <end position="371"/>
    </location>
</feature>
<feature type="compositionally biased region" description="Polar residues" evidence="1">
    <location>
        <begin position="352"/>
        <end position="366"/>
    </location>
</feature>
<protein>
    <recommendedName>
        <fullName evidence="5">Gram-positive cocci surface proteins LPxTG domain-containing protein</fullName>
    </recommendedName>
</protein>
<sequence length="406" mass="43093">MFSYTLNQLYPKAAAAVVASAIVGSAIIGTATVAAANTGACTDTAGIAIADAYSVPYGGETTLRVIENDNIAGREVAEIYLLNKDSITTKLISTNKGVFEVKADNQIYFNTRNGYTGELDPVQYQIRFTDGTCSSAQISVTVKSITANPDTATIRYPGFVELDVLANDSLLGLRAEKIEFLKPDNTVVDGDYPLTEGVFTVVGEAATGLKVRFDTRNDYYGKVPEVRYRVIASNGSATESTINVTVVSRLFAEHDSATTPFETPLIGLDVLANDRFLENLDQLAGLYLLDKQGNEVAELQVNGGIFKVNQGKIDFYPASNFVGAVEQVKYRVSLAGDGRFADATISIDVSPASSANPKDSGAQSGSVKHLEKPKTLAKTGAAHEAIAFSALLLAATGTALGVTKRK</sequence>
<gene>
    <name evidence="3" type="ORF">F5897_000135</name>
</gene>
<reference evidence="3" key="1">
    <citation type="submission" date="2020-08" db="EMBL/GenBank/DDBJ databases">
        <title>Sequencing the genomes of 1000 actinobacteria strains.</title>
        <authorList>
            <person name="Klenk H.-P."/>
        </authorList>
    </citation>
    <scope>NUCLEOTIDE SEQUENCE [LARGE SCALE GENOMIC DNA]</scope>
    <source>
        <strain evidence="3">DSM 27064</strain>
    </source>
</reference>
<comment type="caution">
    <text evidence="3">The sequence shown here is derived from an EMBL/GenBank/DDBJ whole genome shotgun (WGS) entry which is preliminary data.</text>
</comment>
<evidence type="ECO:0000313" key="3">
    <source>
        <dbReference type="EMBL" id="MBB4070859.1"/>
    </source>
</evidence>
<keyword evidence="4" id="KW-1185">Reference proteome</keyword>
<evidence type="ECO:0000256" key="2">
    <source>
        <dbReference type="SAM" id="SignalP"/>
    </source>
</evidence>
<proteinExistence type="predicted"/>
<evidence type="ECO:0000256" key="1">
    <source>
        <dbReference type="SAM" id="MobiDB-lite"/>
    </source>
</evidence>
<dbReference type="RefSeq" id="WP_183304127.1">
    <property type="nucleotide sequence ID" value="NZ_JACIFD010000001.1"/>
</dbReference>
<feature type="chain" id="PRO_5038722694" description="Gram-positive cocci surface proteins LPxTG domain-containing protein" evidence="2">
    <location>
        <begin position="37"/>
        <end position="406"/>
    </location>
</feature>
<accession>A0A840DMS7</accession>
<keyword evidence="2" id="KW-0732">Signal</keyword>
<organism evidence="3 4">
    <name type="scientific">Canibacter oris</name>
    <dbReference type="NCBI Taxonomy" id="1365628"/>
    <lineage>
        <taxon>Bacteria</taxon>
        <taxon>Bacillati</taxon>
        <taxon>Actinomycetota</taxon>
        <taxon>Actinomycetes</taxon>
        <taxon>Micrococcales</taxon>
        <taxon>Microbacteriaceae</taxon>
        <taxon>Canibacter</taxon>
    </lineage>
</organism>
<dbReference type="EMBL" id="JACIFD010000001">
    <property type="protein sequence ID" value="MBB4070859.1"/>
    <property type="molecule type" value="Genomic_DNA"/>
</dbReference>
<feature type="signal peptide" evidence="2">
    <location>
        <begin position="1"/>
        <end position="36"/>
    </location>
</feature>